<keyword evidence="2" id="KW-1015">Disulfide bond</keyword>
<dbReference type="PANTHER" id="PTHR24276:SF98">
    <property type="entry name" value="FI18310P1-RELATED"/>
    <property type="match status" value="1"/>
</dbReference>
<dbReference type="Proteomes" id="UP000319210">
    <property type="component" value="Unassembled WGS sequence"/>
</dbReference>
<dbReference type="InterPro" id="IPR050430">
    <property type="entry name" value="Peptidase_S1"/>
</dbReference>
<evidence type="ECO:0000256" key="2">
    <source>
        <dbReference type="ARBA" id="ARBA00023157"/>
    </source>
</evidence>
<keyword evidence="7" id="KW-1185">Reference proteome</keyword>
<comment type="similarity">
    <text evidence="1">Belongs to the peptidase S1 family.</text>
</comment>
<evidence type="ECO:0000256" key="3">
    <source>
        <dbReference type="SAM" id="MobiDB-lite"/>
    </source>
</evidence>
<comment type="caution">
    <text evidence="6">The sequence shown here is derived from an EMBL/GenBank/DDBJ whole genome shotgun (WGS) entry which is preliminary data.</text>
</comment>
<dbReference type="GO" id="GO:0006508">
    <property type="term" value="P:proteolysis"/>
    <property type="evidence" value="ECO:0007669"/>
    <property type="project" value="InterPro"/>
</dbReference>
<evidence type="ECO:0000259" key="5">
    <source>
        <dbReference type="PROSITE" id="PS50240"/>
    </source>
</evidence>
<dbReference type="PANTHER" id="PTHR24276">
    <property type="entry name" value="POLYSERASE-RELATED"/>
    <property type="match status" value="1"/>
</dbReference>
<dbReference type="FunFam" id="2.40.10.10:FF:000068">
    <property type="entry name" value="transmembrane protease serine 2"/>
    <property type="match status" value="1"/>
</dbReference>
<sequence>MYGGRARHGRTGADVCDEGVLDRYSGGATPPSGTNGTATSTNEGIGPISYAQHTQHSTRARATAGARGARRRAGRGAWTALVATGLAAGITLAAAPAQAATQGPGQDGPGYSTRIIGGSDSTEAYPFVVSLQKERDGDPNSHACGGTLIAPDWVLTAAHCLSTEKLNDPAQYHVRVGSLDRTEGGTVAQVEKFVVHPEWKYYEDHEDGQDVGLIKLAEKVEKTPAPLATTKPQPGDTVKATGWGYTSAADDDPKQLPVKHQEVDLPVLDPSTPRCNSTPEDGDAWGIAEGDFCVDNTDGKVGTCGGDSGAPGLIKVAGRWEVAGLNSRGVGECATAADIFTSVADHHDWITSVIG</sequence>
<proteinExistence type="inferred from homology"/>
<evidence type="ECO:0000256" key="1">
    <source>
        <dbReference type="ARBA" id="ARBA00007664"/>
    </source>
</evidence>
<dbReference type="SUPFAM" id="SSF50494">
    <property type="entry name" value="Trypsin-like serine proteases"/>
    <property type="match status" value="1"/>
</dbReference>
<dbReference type="PROSITE" id="PS00134">
    <property type="entry name" value="TRYPSIN_HIS"/>
    <property type="match status" value="1"/>
</dbReference>
<name>A0A4Y3REQ3_STRCI</name>
<keyword evidence="4" id="KW-1133">Transmembrane helix</keyword>
<dbReference type="InterPro" id="IPR043504">
    <property type="entry name" value="Peptidase_S1_PA_chymotrypsin"/>
</dbReference>
<dbReference type="EMBL" id="BJMM01000095">
    <property type="protein sequence ID" value="GEB54250.1"/>
    <property type="molecule type" value="Genomic_DNA"/>
</dbReference>
<feature type="compositionally biased region" description="Polar residues" evidence="3">
    <location>
        <begin position="31"/>
        <end position="43"/>
    </location>
</feature>
<feature type="transmembrane region" description="Helical" evidence="4">
    <location>
        <begin position="77"/>
        <end position="97"/>
    </location>
</feature>
<dbReference type="Pfam" id="PF00089">
    <property type="entry name" value="Trypsin"/>
    <property type="match status" value="1"/>
</dbReference>
<keyword evidence="4" id="KW-0812">Transmembrane</keyword>
<dbReference type="InterPro" id="IPR001254">
    <property type="entry name" value="Trypsin_dom"/>
</dbReference>
<dbReference type="PRINTS" id="PR00722">
    <property type="entry name" value="CHYMOTRYPSIN"/>
</dbReference>
<dbReference type="InterPro" id="IPR001314">
    <property type="entry name" value="Peptidase_S1A"/>
</dbReference>
<dbReference type="PROSITE" id="PS50240">
    <property type="entry name" value="TRYPSIN_DOM"/>
    <property type="match status" value="1"/>
</dbReference>
<dbReference type="CDD" id="cd00190">
    <property type="entry name" value="Tryp_SPc"/>
    <property type="match status" value="1"/>
</dbReference>
<evidence type="ECO:0000256" key="4">
    <source>
        <dbReference type="SAM" id="Phobius"/>
    </source>
</evidence>
<protein>
    <recommendedName>
        <fullName evidence="5">Peptidase S1 domain-containing protein</fullName>
    </recommendedName>
</protein>
<reference evidence="6 7" key="1">
    <citation type="submission" date="2019-06" db="EMBL/GenBank/DDBJ databases">
        <title>Whole genome shotgun sequence of Streptomyces cacaoi subsp. cacaoi NBRC 12748.</title>
        <authorList>
            <person name="Hosoyama A."/>
            <person name="Uohara A."/>
            <person name="Ohji S."/>
            <person name="Ichikawa N."/>
        </authorList>
    </citation>
    <scope>NUCLEOTIDE SEQUENCE [LARGE SCALE GENOMIC DNA]</scope>
    <source>
        <strain evidence="6 7">NBRC 12748</strain>
    </source>
</reference>
<dbReference type="OrthoDB" id="3657335at2"/>
<dbReference type="InterPro" id="IPR009003">
    <property type="entry name" value="Peptidase_S1_PA"/>
</dbReference>
<evidence type="ECO:0000313" key="7">
    <source>
        <dbReference type="Proteomes" id="UP000319210"/>
    </source>
</evidence>
<gene>
    <name evidence="6" type="ORF">SCA03_68010</name>
</gene>
<dbReference type="InterPro" id="IPR018114">
    <property type="entry name" value="TRYPSIN_HIS"/>
</dbReference>
<keyword evidence="4" id="KW-0472">Membrane</keyword>
<organism evidence="6 7">
    <name type="scientific">Streptomyces cacaoi</name>
    <dbReference type="NCBI Taxonomy" id="1898"/>
    <lineage>
        <taxon>Bacteria</taxon>
        <taxon>Bacillati</taxon>
        <taxon>Actinomycetota</taxon>
        <taxon>Actinomycetes</taxon>
        <taxon>Kitasatosporales</taxon>
        <taxon>Streptomycetaceae</taxon>
        <taxon>Streptomyces</taxon>
    </lineage>
</organism>
<accession>A0A4Y3REQ3</accession>
<dbReference type="GO" id="GO:0004252">
    <property type="term" value="F:serine-type endopeptidase activity"/>
    <property type="evidence" value="ECO:0007669"/>
    <property type="project" value="InterPro"/>
</dbReference>
<evidence type="ECO:0000313" key="6">
    <source>
        <dbReference type="EMBL" id="GEB54250.1"/>
    </source>
</evidence>
<dbReference type="SMART" id="SM00020">
    <property type="entry name" value="Tryp_SPc"/>
    <property type="match status" value="1"/>
</dbReference>
<feature type="region of interest" description="Disordered" evidence="3">
    <location>
        <begin position="22"/>
        <end position="73"/>
    </location>
</feature>
<dbReference type="AlphaFoldDB" id="A0A4Y3REQ3"/>
<dbReference type="Gene3D" id="2.40.10.10">
    <property type="entry name" value="Trypsin-like serine proteases"/>
    <property type="match status" value="1"/>
</dbReference>
<feature type="domain" description="Peptidase S1" evidence="5">
    <location>
        <begin position="115"/>
        <end position="355"/>
    </location>
</feature>